<dbReference type="Gene3D" id="3.30.1390.10">
    <property type="match status" value="1"/>
</dbReference>
<dbReference type="InterPro" id="IPR039164">
    <property type="entry name" value="UBR1-like"/>
</dbReference>
<keyword evidence="5 10" id="KW-0863">Zinc-finger</keyword>
<evidence type="ECO:0000256" key="7">
    <source>
        <dbReference type="ARBA" id="ARBA00022833"/>
    </source>
</evidence>
<dbReference type="Proteomes" id="UP001385951">
    <property type="component" value="Unassembled WGS sequence"/>
</dbReference>
<accession>A0AAW0G523</accession>
<feature type="zinc finger region" description="UBR-type" evidence="9">
    <location>
        <begin position="103"/>
        <end position="175"/>
    </location>
</feature>
<name>A0AAW0G523_9APHY</name>
<dbReference type="SUPFAM" id="SSF46785">
    <property type="entry name" value="Winged helix' DNA-binding domain"/>
    <property type="match status" value="1"/>
</dbReference>
<protein>
    <recommendedName>
        <fullName evidence="10">E3 ubiquitin-protein ligase</fullName>
        <ecNumber evidence="10">2.3.2.27</ecNumber>
    </recommendedName>
</protein>
<evidence type="ECO:0000256" key="5">
    <source>
        <dbReference type="ARBA" id="ARBA00022771"/>
    </source>
</evidence>
<dbReference type="EMBL" id="JASBNA010000011">
    <property type="protein sequence ID" value="KAK7687986.1"/>
    <property type="molecule type" value="Genomic_DNA"/>
</dbReference>
<organism evidence="12 13">
    <name type="scientific">Cerrena zonata</name>
    <dbReference type="NCBI Taxonomy" id="2478898"/>
    <lineage>
        <taxon>Eukaryota</taxon>
        <taxon>Fungi</taxon>
        <taxon>Dikarya</taxon>
        <taxon>Basidiomycota</taxon>
        <taxon>Agaricomycotina</taxon>
        <taxon>Agaricomycetes</taxon>
        <taxon>Polyporales</taxon>
        <taxon>Cerrenaceae</taxon>
        <taxon>Cerrena</taxon>
    </lineage>
</organism>
<dbReference type="InterPro" id="IPR055194">
    <property type="entry name" value="UBR1-like_WH"/>
</dbReference>
<dbReference type="PANTHER" id="PTHR21497">
    <property type="entry name" value="UBIQUITIN LIGASE E3 ALPHA-RELATED"/>
    <property type="match status" value="1"/>
</dbReference>
<dbReference type="CDD" id="cd19673">
    <property type="entry name" value="UBR-box_UBR3"/>
    <property type="match status" value="1"/>
</dbReference>
<dbReference type="AlphaFoldDB" id="A0AAW0G523"/>
<reference evidence="12 13" key="1">
    <citation type="submission" date="2022-09" db="EMBL/GenBank/DDBJ databases">
        <authorList>
            <person name="Palmer J.M."/>
        </authorList>
    </citation>
    <scope>NUCLEOTIDE SEQUENCE [LARGE SCALE GENOMIC DNA]</scope>
    <source>
        <strain evidence="12 13">DSM 7382</strain>
    </source>
</reference>
<dbReference type="EC" id="2.3.2.27" evidence="10"/>
<evidence type="ECO:0000256" key="1">
    <source>
        <dbReference type="ARBA" id="ARBA00000900"/>
    </source>
</evidence>
<dbReference type="PANTHER" id="PTHR21497:SF24">
    <property type="entry name" value="E3 UBIQUITIN-PROTEIN LIGASE UBR1"/>
    <property type="match status" value="1"/>
</dbReference>
<keyword evidence="7 10" id="KW-0862">Zinc</keyword>
<dbReference type="Pfam" id="PF02617">
    <property type="entry name" value="ClpS"/>
    <property type="match status" value="1"/>
</dbReference>
<keyword evidence="13" id="KW-1185">Reference proteome</keyword>
<dbReference type="GO" id="GO:0016567">
    <property type="term" value="P:protein ubiquitination"/>
    <property type="evidence" value="ECO:0007669"/>
    <property type="project" value="UniProtKB-UniRule"/>
</dbReference>
<evidence type="ECO:0000256" key="6">
    <source>
        <dbReference type="ARBA" id="ARBA00022786"/>
    </source>
</evidence>
<keyword evidence="3 10" id="KW-0808">Transferase</keyword>
<dbReference type="GO" id="GO:0061630">
    <property type="term" value="F:ubiquitin protein ligase activity"/>
    <property type="evidence" value="ECO:0007669"/>
    <property type="project" value="UniProtKB-UniRule"/>
</dbReference>
<evidence type="ECO:0000256" key="2">
    <source>
        <dbReference type="ARBA" id="ARBA00004906"/>
    </source>
</evidence>
<dbReference type="Gene3D" id="2.10.110.30">
    <property type="match status" value="1"/>
</dbReference>
<evidence type="ECO:0000256" key="3">
    <source>
        <dbReference type="ARBA" id="ARBA00022679"/>
    </source>
</evidence>
<dbReference type="Pfam" id="PF02207">
    <property type="entry name" value="zf-UBR"/>
    <property type="match status" value="1"/>
</dbReference>
<dbReference type="InterPro" id="IPR036390">
    <property type="entry name" value="WH_DNA-bd_sf"/>
</dbReference>
<evidence type="ECO:0000313" key="13">
    <source>
        <dbReference type="Proteomes" id="UP001385951"/>
    </source>
</evidence>
<sequence>MSSSFSALLFPPTKLKSLHPRDRADAPLSRLRFQLDTMPGSRKYVFTPATRSEILSELYESFWGQHSSLFLPTGATSLPKHATLCEVQARAGMHRESSAPSSRPCGRIFKKGEACFRCKDCAVDDSCVMCSRCFGATSHATHNVICFIAQQSGGTCDCGDVEAWNEDPKCPYHIISSDNSKSVKDFINKTLSYPKATPKTIAGQEVPPVKDYPNRASIPSELHESMSRTVGYAIDYILDTLDYSPDETICPRDEAGLRAQPSADPMMMKEQYCIVIWNDDKHSFDEVTQLLVDCTGRTREEAMEVVSRIDENGRDVVDMNGNITRLLEVGHAISQIDLGITIRRAYDTFREQVSAVIIEWLLDLTRCRIGTDTVTMREIVAAELLSPRKHSTPHARIESELQDSARIDWMFIYHTKLWKRPRLNLKEIYASLLFLSHEHKLAVASHFANVYNRVIDLYLLVDREAETSVKYFTLQLFTIPSVALYVARQHNMIFRLLAVVTSFFTNQIEGRRITMPPDTSIQIDVETFPFKSKRFMPVFSDLRYLCSSEPVQKLIVHNTEFITQFSSTCQLFMCVNPNKRHAADHVEYETDAWISVFNVTLSLSRVIKTYGAAFTHATVAELVAAINTVIHNILVACVALDEARDPTRFPTISFHTVGFGNSDYHVVEFNVLEGPVSFHHSLQWLLSELLKHVDTLSEENLQQAGLQSLRDVCFRKASEQAIQTIVDYPLRVLAMVAQIRTGLWVRNGFAIRGQLIHYRDYMLRELCYDQDLFILQNALVILDPDKVFVSMLDRFQLVSYFSGAVLHDVYDDTQLGGMVEELLYVLTAILTETASATKMPMRALIRREVVHALAVGPASFTDLTKRVAERLPDDINFERVLRDVTNFKAPESTSDLGMYELKDESYDEVNPFFYHYTRNKREEVEAVLRTRAQKRGLEDPVIIPKPLNITFGPFITLPAVFESEVLLQILFYSLYNVLSVTDNSGNAPPAAEAILDQAIYLIMSALIERHELFSSLAVFKTFEEDKGLLSLLCTLEHHTTFSKAYKNRIGWVLSRIAECQPHAVQAHRYIPESSMGDDPDDVKKRAAKARQEAIMKQMKAQQMSFVDICEDFDDEGDDDMGDTPHSPVSFGTCIVCQEELNNNKPFGSLGFLQPSRVLRRFADNPSSRDDVRIIHVSRELGPLGSTFRGISIPSIRSSEEQMGWLSQLRWFRDCI</sequence>
<dbReference type="InterPro" id="IPR014719">
    <property type="entry name" value="Ribosomal_bL12_C/ClpS-like"/>
</dbReference>
<keyword evidence="6 10" id="KW-0833">Ubl conjugation pathway</keyword>
<dbReference type="GO" id="GO:0071596">
    <property type="term" value="P:ubiquitin-dependent protein catabolic process via the N-end rule pathway"/>
    <property type="evidence" value="ECO:0007669"/>
    <property type="project" value="UniProtKB-UniRule"/>
</dbReference>
<dbReference type="GO" id="GO:0000151">
    <property type="term" value="C:ubiquitin ligase complex"/>
    <property type="evidence" value="ECO:0007669"/>
    <property type="project" value="TreeGrafter"/>
</dbReference>
<dbReference type="InterPro" id="IPR003126">
    <property type="entry name" value="Znf_UBR"/>
</dbReference>
<comment type="similarity">
    <text evidence="8 10">Belongs to the E3 ubiquitin-protein ligase UBR1-like family.</text>
</comment>
<dbReference type="PROSITE" id="PS51157">
    <property type="entry name" value="ZF_UBR"/>
    <property type="match status" value="1"/>
</dbReference>
<dbReference type="GO" id="GO:0008270">
    <property type="term" value="F:zinc ion binding"/>
    <property type="evidence" value="ECO:0007669"/>
    <property type="project" value="UniProtKB-UniRule"/>
</dbReference>
<comment type="catalytic activity">
    <reaction evidence="1 10">
        <text>S-ubiquitinyl-[E2 ubiquitin-conjugating enzyme]-L-cysteine + [acceptor protein]-L-lysine = [E2 ubiquitin-conjugating enzyme]-L-cysteine + N(6)-ubiquitinyl-[acceptor protein]-L-lysine.</text>
        <dbReference type="EC" id="2.3.2.27"/>
    </reaction>
</comment>
<keyword evidence="4 10" id="KW-0479">Metal-binding</keyword>
<dbReference type="InterPro" id="IPR042065">
    <property type="entry name" value="E3_ELL-like"/>
</dbReference>
<comment type="function">
    <text evidence="10">Ubiquitin ligase protein which is a component of the N-end rule pathway. Recognizes and binds to proteins bearing specific N-terminal residues that are destabilizing according to the N-end rule, leading to their ubiquitination and subsequent degradation.</text>
</comment>
<evidence type="ECO:0000256" key="8">
    <source>
        <dbReference type="ARBA" id="ARBA00046341"/>
    </source>
</evidence>
<proteinExistence type="inferred from homology"/>
<dbReference type="SMART" id="SM00396">
    <property type="entry name" value="ZnF_UBR1"/>
    <property type="match status" value="1"/>
</dbReference>
<dbReference type="GO" id="GO:0005737">
    <property type="term" value="C:cytoplasm"/>
    <property type="evidence" value="ECO:0007669"/>
    <property type="project" value="TreeGrafter"/>
</dbReference>
<dbReference type="Gene3D" id="1.10.10.2670">
    <property type="entry name" value="E3 ubiquitin-protein ligase"/>
    <property type="match status" value="1"/>
</dbReference>
<evidence type="ECO:0000256" key="4">
    <source>
        <dbReference type="ARBA" id="ARBA00022723"/>
    </source>
</evidence>
<gene>
    <name evidence="12" type="ORF">QCA50_008356</name>
</gene>
<dbReference type="Pfam" id="PF22960">
    <property type="entry name" value="WHD_UBR1"/>
    <property type="match status" value="1"/>
</dbReference>
<evidence type="ECO:0000256" key="9">
    <source>
        <dbReference type="PROSITE-ProRule" id="PRU00508"/>
    </source>
</evidence>
<evidence type="ECO:0000259" key="11">
    <source>
        <dbReference type="PROSITE" id="PS51157"/>
    </source>
</evidence>
<comment type="pathway">
    <text evidence="2 10">Protein modification; protein ubiquitination.</text>
</comment>
<dbReference type="SUPFAM" id="SSF54736">
    <property type="entry name" value="ClpS-like"/>
    <property type="match status" value="1"/>
</dbReference>
<feature type="domain" description="UBR-type" evidence="11">
    <location>
        <begin position="103"/>
        <end position="175"/>
    </location>
</feature>
<evidence type="ECO:0000313" key="12">
    <source>
        <dbReference type="EMBL" id="KAK7687986.1"/>
    </source>
</evidence>
<dbReference type="InterPro" id="IPR003769">
    <property type="entry name" value="ClpS_core"/>
</dbReference>
<dbReference type="FunFam" id="2.10.110.30:FF:000002">
    <property type="entry name" value="Putative e3 ubiquitin-protein ligase ubr3"/>
    <property type="match status" value="1"/>
</dbReference>
<evidence type="ECO:0000256" key="10">
    <source>
        <dbReference type="RuleBase" id="RU366018"/>
    </source>
</evidence>
<comment type="caution">
    <text evidence="12">The sequence shown here is derived from an EMBL/GenBank/DDBJ whole genome shotgun (WGS) entry which is preliminary data.</text>
</comment>